<comment type="caution">
    <text evidence="2">The sequence shown here is derived from an EMBL/GenBank/DDBJ whole genome shotgun (WGS) entry which is preliminary data.</text>
</comment>
<dbReference type="InterPro" id="IPR051790">
    <property type="entry name" value="Cytochrome_c-biogenesis_DsbD"/>
</dbReference>
<dbReference type="PANTHER" id="PTHR31272:SF9">
    <property type="entry name" value="BLL1027 PROTEIN"/>
    <property type="match status" value="1"/>
</dbReference>
<feature type="transmembrane region" description="Helical" evidence="1">
    <location>
        <begin position="296"/>
        <end position="318"/>
    </location>
</feature>
<feature type="transmembrane region" description="Helical" evidence="1">
    <location>
        <begin position="393"/>
        <end position="414"/>
    </location>
</feature>
<reference evidence="2 3" key="1">
    <citation type="submission" date="2018-06" db="EMBL/GenBank/DDBJ databases">
        <title>Extensive metabolic versatility and redundancy in microbially diverse, dynamic hydrothermal sediments.</title>
        <authorList>
            <person name="Dombrowski N."/>
            <person name="Teske A."/>
            <person name="Baker B.J."/>
        </authorList>
    </citation>
    <scope>NUCLEOTIDE SEQUENCE [LARGE SCALE GENOMIC DNA]</scope>
    <source>
        <strain evidence="2">B36_G15</strain>
    </source>
</reference>
<evidence type="ECO:0000256" key="1">
    <source>
        <dbReference type="SAM" id="Phobius"/>
    </source>
</evidence>
<dbReference type="PANTHER" id="PTHR31272">
    <property type="entry name" value="CYTOCHROME C-TYPE BIOGENESIS PROTEIN HI_1454-RELATED"/>
    <property type="match status" value="1"/>
</dbReference>
<evidence type="ECO:0000313" key="3">
    <source>
        <dbReference type="Proteomes" id="UP000268469"/>
    </source>
</evidence>
<feature type="transmembrane region" description="Helical" evidence="1">
    <location>
        <begin position="426"/>
        <end position="447"/>
    </location>
</feature>
<feature type="transmembrane region" description="Helical" evidence="1">
    <location>
        <begin position="347"/>
        <end position="373"/>
    </location>
</feature>
<protein>
    <submittedName>
        <fullName evidence="2">Uncharacterized protein</fullName>
    </submittedName>
</protein>
<sequence length="448" mass="51282">MMILLLFLLPKLYFFYSSECGHCYDILYGIIEDIEREKKARVFIYDITEPENYQLLEEFEQKYQTSGEKIPIVFFKGRGLYGNDEILRKLPGLIHPAPKTEIVFFTQSGCRACEKVGALLSAIKKEYPGLRIIQLDLRLDSVKIIGEALGEYLGVPEDKRLTTPTIYLDSTYLIKEEIRYQRLKQLIEANPDDTVLLRRIPDQYRKRAKERIMGRFRRMSILPIILAGLIDGINPCAFTTLIFFIAYLAYLGRRRSNIIKLTIAFAIGIFISYFSIGLGAFHLLSPLMGNPTLRLIFSRGFAAFAFILAGLSFYDYLLARRRREREMRLKLPDFLTRMIHFEIRKTGYLWVSGIITGLIVSILEFACTGQIYLPTITLMASTSLREIAVLALLIYNIAFLIPLFLIGFAATIFTSEQVGGYLRAKLSLTKLLTFLLFLSIGLLLLILG</sequence>
<evidence type="ECO:0000313" key="2">
    <source>
        <dbReference type="EMBL" id="RKX71086.1"/>
    </source>
</evidence>
<dbReference type="Proteomes" id="UP000268469">
    <property type="component" value="Unassembled WGS sequence"/>
</dbReference>
<accession>A0A660SLV7</accession>
<name>A0A660SLV7_UNCW3</name>
<dbReference type="SUPFAM" id="SSF52833">
    <property type="entry name" value="Thioredoxin-like"/>
    <property type="match status" value="2"/>
</dbReference>
<keyword evidence="1" id="KW-0472">Membrane</keyword>
<dbReference type="AlphaFoldDB" id="A0A660SLV7"/>
<keyword evidence="1" id="KW-1133">Transmembrane helix</keyword>
<dbReference type="EMBL" id="QNBE01000018">
    <property type="protein sequence ID" value="RKX71086.1"/>
    <property type="molecule type" value="Genomic_DNA"/>
</dbReference>
<gene>
    <name evidence="2" type="ORF">DRP53_02860</name>
</gene>
<dbReference type="InterPro" id="IPR036249">
    <property type="entry name" value="Thioredoxin-like_sf"/>
</dbReference>
<feature type="transmembrane region" description="Helical" evidence="1">
    <location>
        <begin position="221"/>
        <end position="249"/>
    </location>
</feature>
<feature type="transmembrane region" description="Helical" evidence="1">
    <location>
        <begin position="261"/>
        <end position="284"/>
    </location>
</feature>
<organism evidence="2 3">
    <name type="scientific">candidate division WOR-3 bacterium</name>
    <dbReference type="NCBI Taxonomy" id="2052148"/>
    <lineage>
        <taxon>Bacteria</taxon>
        <taxon>Bacteria division WOR-3</taxon>
    </lineage>
</organism>
<keyword evidence="1" id="KW-0812">Transmembrane</keyword>
<proteinExistence type="predicted"/>